<keyword evidence="3 9" id="KW-0031">Aminopeptidase</keyword>
<keyword evidence="6 9" id="KW-0378">Hydrolase</keyword>
<evidence type="ECO:0000313" key="12">
    <source>
        <dbReference type="Proteomes" id="UP001198893"/>
    </source>
</evidence>
<dbReference type="InterPro" id="IPR001948">
    <property type="entry name" value="Peptidase_M18"/>
</dbReference>
<evidence type="ECO:0000256" key="9">
    <source>
        <dbReference type="RuleBase" id="RU004386"/>
    </source>
</evidence>
<sequence length="463" mass="50945">MEREVAWNHYSEEEKKKVFEFAEEYRKFISACKTERECVRTFVERAEAAGYLDIKKVIAEGIKLESGARVYADNNGKALAMFIVGKKPMEEGMRILGAHVDSPRMDLKQNPFYEDTGLAMLDTHYYGGVKKYQWVTLPLALHGVVAKKDGSVVEVNIGDKPGDPVFGVSDLLIHLAGEQMEKKAAKVIEGENLDLLIGSIPLAGEEKENAKDTVKENILGILEEEYGIEEEDFLSAEIEVVPAGEARDYGFDRSMIMGYGHDDRVCAYPSFEAMLAKNETPEYTSVCLLVDKEEIGSVGATGMQSRFFENMTAEVMAAAGQYTELALRRALQNSHVLSSDVSAAFDPNYPSVMDKKNAAYFGKGMVFNKYTGSRGKSGSNDASAEYVGKLRAVMDDGNVFYQTAELGKVDQGGGGTIAYILANYGMQVIDSGVAVLNMHAPWEIISKADLYEAYKGYVAFLAS</sequence>
<dbReference type="GO" id="GO:0008270">
    <property type="term" value="F:zinc ion binding"/>
    <property type="evidence" value="ECO:0007669"/>
    <property type="project" value="InterPro"/>
</dbReference>
<evidence type="ECO:0000256" key="2">
    <source>
        <dbReference type="ARBA" id="ARBA00008290"/>
    </source>
</evidence>
<dbReference type="EMBL" id="JAJEQW010000019">
    <property type="protein sequence ID" value="MCC2243348.1"/>
    <property type="molecule type" value="Genomic_DNA"/>
</dbReference>
<keyword evidence="4 9" id="KW-0645">Protease</keyword>
<gene>
    <name evidence="11" type="ORF">LKD47_13790</name>
</gene>
<comment type="caution">
    <text evidence="11">The sequence shown here is derived from an EMBL/GenBank/DDBJ whole genome shotgun (WGS) entry which is preliminary data.</text>
</comment>
<evidence type="ECO:0000256" key="4">
    <source>
        <dbReference type="ARBA" id="ARBA00022670"/>
    </source>
</evidence>
<comment type="similarity">
    <text evidence="2 9">Belongs to the peptidase M18 family.</text>
</comment>
<dbReference type="FunFam" id="2.30.250.10:FF:000006">
    <property type="entry name" value="Probable M18 family aminopeptidase 1"/>
    <property type="match status" value="1"/>
</dbReference>
<dbReference type="Gene3D" id="3.40.630.10">
    <property type="entry name" value="Zn peptidases"/>
    <property type="match status" value="1"/>
</dbReference>
<dbReference type="GO" id="GO:0008237">
    <property type="term" value="F:metallopeptidase activity"/>
    <property type="evidence" value="ECO:0007669"/>
    <property type="project" value="UniProtKB-KW"/>
</dbReference>
<name>A0AAW4WF22_9FIRM</name>
<evidence type="ECO:0000256" key="10">
    <source>
        <dbReference type="RuleBase" id="RU004387"/>
    </source>
</evidence>
<dbReference type="SUPFAM" id="SSF53187">
    <property type="entry name" value="Zn-dependent exopeptidases"/>
    <property type="match status" value="1"/>
</dbReference>
<dbReference type="Proteomes" id="UP001198893">
    <property type="component" value="Unassembled WGS sequence"/>
</dbReference>
<evidence type="ECO:0000256" key="1">
    <source>
        <dbReference type="ARBA" id="ARBA00001947"/>
    </source>
</evidence>
<organism evidence="11 12">
    <name type="scientific">Roseburia amylophila</name>
    <dbReference type="NCBI Taxonomy" id="2981794"/>
    <lineage>
        <taxon>Bacteria</taxon>
        <taxon>Bacillati</taxon>
        <taxon>Bacillota</taxon>
        <taxon>Clostridia</taxon>
        <taxon>Lachnospirales</taxon>
        <taxon>Lachnospiraceae</taxon>
        <taxon>Roseburia</taxon>
    </lineage>
</organism>
<dbReference type="AlphaFoldDB" id="A0AAW4WF22"/>
<keyword evidence="8 9" id="KW-0482">Metalloprotease</keyword>
<evidence type="ECO:0000256" key="5">
    <source>
        <dbReference type="ARBA" id="ARBA00022723"/>
    </source>
</evidence>
<dbReference type="NCBIfam" id="NF002600">
    <property type="entry name" value="PRK02256.1"/>
    <property type="match status" value="1"/>
</dbReference>
<dbReference type="GO" id="GO:0004177">
    <property type="term" value="F:aminopeptidase activity"/>
    <property type="evidence" value="ECO:0007669"/>
    <property type="project" value="UniProtKB-KW"/>
</dbReference>
<dbReference type="SUPFAM" id="SSF101821">
    <property type="entry name" value="Aminopeptidase/glucanase lid domain"/>
    <property type="match status" value="1"/>
</dbReference>
<dbReference type="PANTHER" id="PTHR28570">
    <property type="entry name" value="ASPARTYL AMINOPEPTIDASE"/>
    <property type="match status" value="1"/>
</dbReference>
<proteinExistence type="inferred from homology"/>
<accession>A0AAW4WF22</accession>
<dbReference type="InterPro" id="IPR023358">
    <property type="entry name" value="Peptidase_M18_dom2"/>
</dbReference>
<comment type="cofactor">
    <cofactor evidence="1 10">
        <name>Zn(2+)</name>
        <dbReference type="ChEBI" id="CHEBI:29105"/>
    </cofactor>
</comment>
<keyword evidence="5 9" id="KW-0479">Metal-binding</keyword>
<dbReference type="Gene3D" id="2.30.250.10">
    <property type="entry name" value="Aminopeptidase i, Domain 2"/>
    <property type="match status" value="1"/>
</dbReference>
<dbReference type="PANTHER" id="PTHR28570:SF2">
    <property type="entry name" value="M18 FAMILY AMINOPEPTIDASE 1-RELATED"/>
    <property type="match status" value="1"/>
</dbReference>
<dbReference type="GO" id="GO:0005737">
    <property type="term" value="C:cytoplasm"/>
    <property type="evidence" value="ECO:0007669"/>
    <property type="project" value="UniProtKB-ARBA"/>
</dbReference>
<dbReference type="Pfam" id="PF02127">
    <property type="entry name" value="Peptidase_M18"/>
    <property type="match status" value="1"/>
</dbReference>
<evidence type="ECO:0000256" key="8">
    <source>
        <dbReference type="ARBA" id="ARBA00023049"/>
    </source>
</evidence>
<evidence type="ECO:0000256" key="7">
    <source>
        <dbReference type="ARBA" id="ARBA00022833"/>
    </source>
</evidence>
<dbReference type="EC" id="3.4.11.-" evidence="10"/>
<dbReference type="GO" id="GO:0006508">
    <property type="term" value="P:proteolysis"/>
    <property type="evidence" value="ECO:0007669"/>
    <property type="project" value="UniProtKB-KW"/>
</dbReference>
<protein>
    <recommendedName>
        <fullName evidence="10">M18 family aminopeptidase</fullName>
        <ecNumber evidence="10">3.4.11.-</ecNumber>
    </recommendedName>
</protein>
<reference evidence="11" key="1">
    <citation type="submission" date="2021-10" db="EMBL/GenBank/DDBJ databases">
        <title>Anaerobic single-cell dispensing facilitates the cultivation of human gut bacteria.</title>
        <authorList>
            <person name="Afrizal A."/>
        </authorList>
    </citation>
    <scope>NUCLEOTIDE SEQUENCE</scope>
    <source>
        <strain evidence="11">CLA-AA-H204</strain>
    </source>
</reference>
<dbReference type="RefSeq" id="WP_227710786.1">
    <property type="nucleotide sequence ID" value="NZ_JAJEQW010000019.1"/>
</dbReference>
<evidence type="ECO:0000256" key="6">
    <source>
        <dbReference type="ARBA" id="ARBA00022801"/>
    </source>
</evidence>
<evidence type="ECO:0000256" key="3">
    <source>
        <dbReference type="ARBA" id="ARBA00022438"/>
    </source>
</evidence>
<evidence type="ECO:0000313" key="11">
    <source>
        <dbReference type="EMBL" id="MCC2243348.1"/>
    </source>
</evidence>
<dbReference type="PRINTS" id="PR00932">
    <property type="entry name" value="AMINO1PTASE"/>
</dbReference>
<keyword evidence="7 9" id="KW-0862">Zinc</keyword>